<dbReference type="InterPro" id="IPR029016">
    <property type="entry name" value="GAF-like_dom_sf"/>
</dbReference>
<sequence>MTAEAEKLLTLAQELAEVSRLVEDDDVTNAIGRFVGRVARTVPGCAETELSELTDEGIIVIASSGTADPLPGKVSGPISEALRYREPRRLDDTRSDRRWPDFGTRLERRGFRSCLTLPLPARRSTAVLTLFSAQPHQFAETAYDIMLLLTVQAGVILDNATLFQDGHRMIEQLQTALDTRQAIGQAQGLVMRCCHCDAPESFRVLVSASQNSNTKLREVATTLVTAHEQDTLANALAKFGIT</sequence>
<evidence type="ECO:0000256" key="2">
    <source>
        <dbReference type="ARBA" id="ARBA00022777"/>
    </source>
</evidence>
<keyword evidence="1" id="KW-0808">Transferase</keyword>
<evidence type="ECO:0000313" key="6">
    <source>
        <dbReference type="EMBL" id="SDM42174.1"/>
    </source>
</evidence>
<name>A0A1G9T349_ALLAB</name>
<dbReference type="SMART" id="SM00065">
    <property type="entry name" value="GAF"/>
    <property type="match status" value="1"/>
</dbReference>
<dbReference type="Gene3D" id="1.10.10.10">
    <property type="entry name" value="Winged helix-like DNA-binding domain superfamily/Winged helix DNA-binding domain"/>
    <property type="match status" value="1"/>
</dbReference>
<dbReference type="InterPro" id="IPR036388">
    <property type="entry name" value="WH-like_DNA-bd_sf"/>
</dbReference>
<dbReference type="SMART" id="SM01012">
    <property type="entry name" value="ANTAR"/>
    <property type="match status" value="1"/>
</dbReference>
<accession>A0A1G9T349</accession>
<keyword evidence="2" id="KW-0418">Kinase</keyword>
<dbReference type="PROSITE" id="PS50921">
    <property type="entry name" value="ANTAR"/>
    <property type="match status" value="1"/>
</dbReference>
<reference evidence="6 7" key="1">
    <citation type="submission" date="2016-10" db="EMBL/GenBank/DDBJ databases">
        <authorList>
            <person name="de Groot N.N."/>
        </authorList>
    </citation>
    <scope>NUCLEOTIDE SEQUENCE [LARGE SCALE GENOMIC DNA]</scope>
    <source>
        <strain evidence="6 7">DSM 44149</strain>
    </source>
</reference>
<dbReference type="STRING" id="211114.SAMN04489726_1537"/>
<dbReference type="Proteomes" id="UP000183376">
    <property type="component" value="Chromosome I"/>
</dbReference>
<dbReference type="PIRSF" id="PIRSF036625">
    <property type="entry name" value="GAF_ANTAR"/>
    <property type="match status" value="1"/>
</dbReference>
<organism evidence="6 7">
    <name type="scientific">Allokutzneria albata</name>
    <name type="common">Kibdelosporangium albatum</name>
    <dbReference type="NCBI Taxonomy" id="211114"/>
    <lineage>
        <taxon>Bacteria</taxon>
        <taxon>Bacillati</taxon>
        <taxon>Actinomycetota</taxon>
        <taxon>Actinomycetes</taxon>
        <taxon>Pseudonocardiales</taxon>
        <taxon>Pseudonocardiaceae</taxon>
        <taxon>Allokutzneria</taxon>
    </lineage>
</organism>
<dbReference type="InterPro" id="IPR012074">
    <property type="entry name" value="GAF_ANTAR"/>
</dbReference>
<dbReference type="InterPro" id="IPR011006">
    <property type="entry name" value="CheY-like_superfamily"/>
</dbReference>
<dbReference type="Gene3D" id="3.30.450.40">
    <property type="match status" value="1"/>
</dbReference>
<keyword evidence="3" id="KW-0805">Transcription regulation</keyword>
<evidence type="ECO:0000256" key="1">
    <source>
        <dbReference type="ARBA" id="ARBA00022679"/>
    </source>
</evidence>
<dbReference type="GO" id="GO:0016301">
    <property type="term" value="F:kinase activity"/>
    <property type="evidence" value="ECO:0007669"/>
    <property type="project" value="UniProtKB-KW"/>
</dbReference>
<dbReference type="InterPro" id="IPR005561">
    <property type="entry name" value="ANTAR"/>
</dbReference>
<dbReference type="InterPro" id="IPR003018">
    <property type="entry name" value="GAF"/>
</dbReference>
<protein>
    <submittedName>
        <fullName evidence="6">GAF domain-containing protein</fullName>
    </submittedName>
</protein>
<dbReference type="OrthoDB" id="4629915at2"/>
<dbReference type="eggNOG" id="COG3707">
    <property type="taxonomic scope" value="Bacteria"/>
</dbReference>
<dbReference type="Pfam" id="PF03861">
    <property type="entry name" value="ANTAR"/>
    <property type="match status" value="1"/>
</dbReference>
<dbReference type="GO" id="GO:0003723">
    <property type="term" value="F:RNA binding"/>
    <property type="evidence" value="ECO:0007669"/>
    <property type="project" value="InterPro"/>
</dbReference>
<evidence type="ECO:0000256" key="3">
    <source>
        <dbReference type="ARBA" id="ARBA00023015"/>
    </source>
</evidence>
<evidence type="ECO:0000313" key="7">
    <source>
        <dbReference type="Proteomes" id="UP000183376"/>
    </source>
</evidence>
<dbReference type="RefSeq" id="WP_030433382.1">
    <property type="nucleotide sequence ID" value="NZ_JOEF01000041.1"/>
</dbReference>
<keyword evidence="4" id="KW-0804">Transcription</keyword>
<gene>
    <name evidence="6" type="ORF">SAMN04489726_1537</name>
</gene>
<dbReference type="SUPFAM" id="SSF55781">
    <property type="entry name" value="GAF domain-like"/>
    <property type="match status" value="1"/>
</dbReference>
<proteinExistence type="predicted"/>
<dbReference type="Pfam" id="PF13185">
    <property type="entry name" value="GAF_2"/>
    <property type="match status" value="1"/>
</dbReference>
<keyword evidence="7" id="KW-1185">Reference proteome</keyword>
<evidence type="ECO:0000256" key="4">
    <source>
        <dbReference type="ARBA" id="ARBA00023163"/>
    </source>
</evidence>
<dbReference type="EMBL" id="LT629701">
    <property type="protein sequence ID" value="SDM42174.1"/>
    <property type="molecule type" value="Genomic_DNA"/>
</dbReference>
<dbReference type="SUPFAM" id="SSF52172">
    <property type="entry name" value="CheY-like"/>
    <property type="match status" value="1"/>
</dbReference>
<dbReference type="AlphaFoldDB" id="A0A1G9T349"/>
<feature type="domain" description="ANTAR" evidence="5">
    <location>
        <begin position="163"/>
        <end position="224"/>
    </location>
</feature>
<evidence type="ECO:0000259" key="5">
    <source>
        <dbReference type="PROSITE" id="PS50921"/>
    </source>
</evidence>